<dbReference type="Proteomes" id="UP001519271">
    <property type="component" value="Unassembled WGS sequence"/>
</dbReference>
<reference evidence="2 3" key="1">
    <citation type="submission" date="2021-03" db="EMBL/GenBank/DDBJ databases">
        <title>Genomic Encyclopedia of Type Strains, Phase IV (KMG-IV): sequencing the most valuable type-strain genomes for metagenomic binning, comparative biology and taxonomic classification.</title>
        <authorList>
            <person name="Goeker M."/>
        </authorList>
    </citation>
    <scope>NUCLEOTIDE SEQUENCE [LARGE SCALE GENOMIC DNA]</scope>
    <source>
        <strain evidence="2 3">DSM 6139</strain>
    </source>
</reference>
<dbReference type="InterPro" id="IPR023606">
    <property type="entry name" value="CoA-Trfase_III_dom_1_sf"/>
</dbReference>
<sequence length="399" mass="43492">MSNLLLEGIRVLDFTQFLAGPYCGMFLADMGAEVIKIENLKGGGDFTRGARPREPKTNRSMYFGNLNRNKKSVCIDLKTAEGKELFAELVKSADVLLENNRPGVMAKLGFGYEDCKKMNPAIVYASISGFGQYGPYSERPGYDLIAQAMGGSMSITGWEGQEPTRAGMAIGDLFAGLNACIGIIGSLYKRKETGLGQSIDVALMDSIVSGMEAKMMQYVHGGTVPEKTGNRYLASAPYDSFRAADDDFVVASGTDAHFAVLAKAMGMPELSEDPRFLKTEGRLNNQLELKEIINGWAGQRTAKECVDIILGAGIPAGPIYNVKQVFEDEHMKAREMFVTVNHKEAGELTVIGNPIKMSEYPVQYKSAAPDAGENDYEIFGALGFSKETLDKYREMGAMM</sequence>
<accession>A0ABS4G124</accession>
<keyword evidence="1 2" id="KW-0808">Transferase</keyword>
<gene>
    <name evidence="2" type="ORF">J2Z34_000720</name>
</gene>
<proteinExistence type="predicted"/>
<name>A0ABS4G124_9CLOT</name>
<dbReference type="Gene3D" id="3.30.1540.10">
    <property type="entry name" value="formyl-coa transferase, domain 3"/>
    <property type="match status" value="1"/>
</dbReference>
<evidence type="ECO:0000313" key="3">
    <source>
        <dbReference type="Proteomes" id="UP001519271"/>
    </source>
</evidence>
<dbReference type="InterPro" id="IPR003673">
    <property type="entry name" value="CoA-Trfase_fam_III"/>
</dbReference>
<dbReference type="SUPFAM" id="SSF89796">
    <property type="entry name" value="CoA-transferase family III (CaiB/BaiF)"/>
    <property type="match status" value="1"/>
</dbReference>
<dbReference type="Gene3D" id="3.40.50.10540">
    <property type="entry name" value="Crotonobetainyl-coa:carnitine coa-transferase, domain 1"/>
    <property type="match status" value="1"/>
</dbReference>
<dbReference type="Pfam" id="PF02515">
    <property type="entry name" value="CoA_transf_3"/>
    <property type="match status" value="1"/>
</dbReference>
<dbReference type="EMBL" id="JAGGKC010000004">
    <property type="protein sequence ID" value="MBP1918248.1"/>
    <property type="molecule type" value="Genomic_DNA"/>
</dbReference>
<dbReference type="PANTHER" id="PTHR48207:SF3">
    <property type="entry name" value="SUCCINATE--HYDROXYMETHYLGLUTARATE COA-TRANSFERASE"/>
    <property type="match status" value="1"/>
</dbReference>
<evidence type="ECO:0000256" key="1">
    <source>
        <dbReference type="ARBA" id="ARBA00022679"/>
    </source>
</evidence>
<protein>
    <submittedName>
        <fullName evidence="2">Formyl-CoA transferase</fullName>
        <ecNumber evidence="2">2.8.3.16</ecNumber>
    </submittedName>
</protein>
<dbReference type="GO" id="GO:0033608">
    <property type="term" value="F:formyl-CoA transferase activity"/>
    <property type="evidence" value="ECO:0007669"/>
    <property type="project" value="UniProtKB-EC"/>
</dbReference>
<dbReference type="InterPro" id="IPR044855">
    <property type="entry name" value="CoA-Trfase_III_dom3_sf"/>
</dbReference>
<dbReference type="PANTHER" id="PTHR48207">
    <property type="entry name" value="SUCCINATE--HYDROXYMETHYLGLUTARATE COA-TRANSFERASE"/>
    <property type="match status" value="1"/>
</dbReference>
<dbReference type="RefSeq" id="WP_209458490.1">
    <property type="nucleotide sequence ID" value="NZ_JAGGKC010000004.1"/>
</dbReference>
<organism evidence="2 3">
    <name type="scientific">Youngiibacter multivorans</name>
    <dbReference type="NCBI Taxonomy" id="937251"/>
    <lineage>
        <taxon>Bacteria</taxon>
        <taxon>Bacillati</taxon>
        <taxon>Bacillota</taxon>
        <taxon>Clostridia</taxon>
        <taxon>Eubacteriales</taxon>
        <taxon>Clostridiaceae</taxon>
        <taxon>Youngiibacter</taxon>
    </lineage>
</organism>
<evidence type="ECO:0000313" key="2">
    <source>
        <dbReference type="EMBL" id="MBP1918248.1"/>
    </source>
</evidence>
<dbReference type="InterPro" id="IPR050483">
    <property type="entry name" value="CoA-transferase_III_domain"/>
</dbReference>
<keyword evidence="3" id="KW-1185">Reference proteome</keyword>
<dbReference type="EC" id="2.8.3.16" evidence="2"/>
<comment type="caution">
    <text evidence="2">The sequence shown here is derived from an EMBL/GenBank/DDBJ whole genome shotgun (WGS) entry which is preliminary data.</text>
</comment>